<dbReference type="Pfam" id="PF00734">
    <property type="entry name" value="CBM_1"/>
    <property type="match status" value="1"/>
</dbReference>
<dbReference type="RefSeq" id="XP_009541367.1">
    <property type="nucleotide sequence ID" value="XM_009543072.1"/>
</dbReference>
<dbReference type="PANTHER" id="PTHR42715">
    <property type="entry name" value="BETA-GLUCOSIDASE"/>
    <property type="match status" value="1"/>
</dbReference>
<dbReference type="Pfam" id="PF00933">
    <property type="entry name" value="Glyco_hydro_3"/>
    <property type="match status" value="1"/>
</dbReference>
<evidence type="ECO:0000256" key="12">
    <source>
        <dbReference type="SAM" id="MobiDB-lite"/>
    </source>
</evidence>
<evidence type="ECO:0000256" key="10">
    <source>
        <dbReference type="ARBA" id="ARBA00023295"/>
    </source>
</evidence>
<dbReference type="InterPro" id="IPR036962">
    <property type="entry name" value="Glyco_hydro_3_N_sf"/>
</dbReference>
<dbReference type="PRINTS" id="PR00133">
    <property type="entry name" value="GLHYDRLASE3"/>
</dbReference>
<gene>
    <name evidence="15" type="ORF">HETIRDRAFT_181259</name>
</gene>
<dbReference type="InterPro" id="IPR002772">
    <property type="entry name" value="Glyco_hydro_3_C"/>
</dbReference>
<reference evidence="15 16" key="1">
    <citation type="journal article" date="2012" name="New Phytol.">
        <title>Insight into trade-off between wood decay and parasitism from the genome of a fungal forest pathogen.</title>
        <authorList>
            <person name="Olson A."/>
            <person name="Aerts A."/>
            <person name="Asiegbu F."/>
            <person name="Belbahri L."/>
            <person name="Bouzid O."/>
            <person name="Broberg A."/>
            <person name="Canback B."/>
            <person name="Coutinho P.M."/>
            <person name="Cullen D."/>
            <person name="Dalman K."/>
            <person name="Deflorio G."/>
            <person name="van Diepen L.T."/>
            <person name="Dunand C."/>
            <person name="Duplessis S."/>
            <person name="Durling M."/>
            <person name="Gonthier P."/>
            <person name="Grimwood J."/>
            <person name="Fossdal C.G."/>
            <person name="Hansson D."/>
            <person name="Henrissat B."/>
            <person name="Hietala A."/>
            <person name="Himmelstrand K."/>
            <person name="Hoffmeister D."/>
            <person name="Hogberg N."/>
            <person name="James T.Y."/>
            <person name="Karlsson M."/>
            <person name="Kohler A."/>
            <person name="Kues U."/>
            <person name="Lee Y.H."/>
            <person name="Lin Y.C."/>
            <person name="Lind M."/>
            <person name="Lindquist E."/>
            <person name="Lombard V."/>
            <person name="Lucas S."/>
            <person name="Lunden K."/>
            <person name="Morin E."/>
            <person name="Murat C."/>
            <person name="Park J."/>
            <person name="Raffaello T."/>
            <person name="Rouze P."/>
            <person name="Salamov A."/>
            <person name="Schmutz J."/>
            <person name="Solheim H."/>
            <person name="Stahlberg J."/>
            <person name="Velez H."/>
            <person name="de Vries R.P."/>
            <person name="Wiebenga A."/>
            <person name="Woodward S."/>
            <person name="Yakovlev I."/>
            <person name="Garbelotto M."/>
            <person name="Martin F."/>
            <person name="Grigoriev I.V."/>
            <person name="Stenlid J."/>
        </authorList>
    </citation>
    <scope>NUCLEOTIDE SEQUENCE [LARGE SCALE GENOMIC DNA]</scope>
    <source>
        <strain evidence="15 16">TC 32-1</strain>
    </source>
</reference>
<comment type="catalytic activity">
    <reaction evidence="1">
        <text>Hydrolysis of terminal, non-reducing beta-D-glucosyl residues with release of beta-D-glucose.</text>
        <dbReference type="EC" id="3.2.1.21"/>
    </reaction>
</comment>
<sequence length="813" mass="85884">MKLFSIYNIVLACFTSVFAQQSGYGQCGGIGWTGATTCIGGWTCTTLNDYYHQCLPSSSSSSSTATTPTSGTSVSTTATSSAPASSSTTPGRLNIPPANISPEWKAAYVKAKVAVPKLSLEDKVNLATGIGWQLGNCVGNTPAISSINFPGLCLQDSPLGVRYADFVSAFPAAINVAATFNRTLMNQRGTALGSEFRGKGVNVALGPMMNLMRAPAGGRVWEGFGGDPFLAGEGAYETIMGIQSNGVQACAKHYINNEQEHSRTTSSSNVGDRCEHELYSHPFLRSVQANVASVMCSYINGSFSCENDKTLNGILKTEIGFQGYWWATHSTTAVNQGLDMTMPGDIAAGSGTTYFGSSLVNAVQNGSVPQSRIDDMATRILAAWYLLGQDSGFPAVNFNSWNLNAPINTHAEVQGDHASLIRTIGAASTVLLKNTNGVLPLRAPKTIAIVGNGAGPSSRGLNGYTDQGGDDGVLAMGWGSGTDNFPYLITPLDAITNRSKAEGTTVSSSLSDTDLNAAGTTASGKDVAFVFITADSGEGYITVEGNEGDRNDLNAWHGGDALVEKVASINKNTIVVVNSVGPILLENWIENENGEFVWSGLPGQEAGNSLVDVLYGAYSPSGRLPFTIGKSINDYSAQVIYVDSTNTILQIPYSEGLFIDYRHFDAAGINPRFEFGFGLSYTTFQYADLKITGSVGSGTPPSGPGSSLDPWLHDPVIAVTFSLTNNGTIAGHESPQLYTSPPSSANSAPFNLKGFDNVYLTPGQTKSVSFNLSRYDLSIWNVVSQRWEIPQGTTEISIGASSRDRRLTGSVQN</sequence>
<keyword evidence="7" id="KW-0136">Cellulose degradation</keyword>
<comment type="similarity">
    <text evidence="3">Belongs to the glycosyl hydrolase 3 family.</text>
</comment>
<dbReference type="STRING" id="747525.W4KQY2"/>
<feature type="signal peptide" evidence="13">
    <location>
        <begin position="1"/>
        <end position="19"/>
    </location>
</feature>
<evidence type="ECO:0000259" key="14">
    <source>
        <dbReference type="PROSITE" id="PS51164"/>
    </source>
</evidence>
<dbReference type="SUPFAM" id="SSF51445">
    <property type="entry name" value="(Trans)glycosidases"/>
    <property type="match status" value="1"/>
</dbReference>
<dbReference type="HOGENOM" id="CLU_004542_2_3_1"/>
<evidence type="ECO:0000256" key="1">
    <source>
        <dbReference type="ARBA" id="ARBA00000448"/>
    </source>
</evidence>
<keyword evidence="8" id="KW-0325">Glycoprotein</keyword>
<dbReference type="Gene3D" id="3.20.20.300">
    <property type="entry name" value="Glycoside hydrolase, family 3, N-terminal domain"/>
    <property type="match status" value="1"/>
</dbReference>
<evidence type="ECO:0000256" key="11">
    <source>
        <dbReference type="ARBA" id="ARBA00023326"/>
    </source>
</evidence>
<comment type="pathway">
    <text evidence="2">Glycan metabolism; cellulose degradation.</text>
</comment>
<dbReference type="Pfam" id="PF14310">
    <property type="entry name" value="Fn3-like"/>
    <property type="match status" value="1"/>
</dbReference>
<dbReference type="KEGG" id="hir:HETIRDRAFT_181259"/>
<keyword evidence="11" id="KW-0624">Polysaccharide degradation</keyword>
<organism evidence="15 16">
    <name type="scientific">Heterobasidion irregulare (strain TC 32-1)</name>
    <dbReference type="NCBI Taxonomy" id="747525"/>
    <lineage>
        <taxon>Eukaryota</taxon>
        <taxon>Fungi</taxon>
        <taxon>Dikarya</taxon>
        <taxon>Basidiomycota</taxon>
        <taxon>Agaricomycotina</taxon>
        <taxon>Agaricomycetes</taxon>
        <taxon>Russulales</taxon>
        <taxon>Bondarzewiaceae</taxon>
        <taxon>Heterobasidion</taxon>
        <taxon>Heterobasidion annosum species complex</taxon>
    </lineage>
</organism>
<feature type="domain" description="CBM1" evidence="14">
    <location>
        <begin position="19"/>
        <end position="55"/>
    </location>
</feature>
<dbReference type="OrthoDB" id="416222at2759"/>
<keyword evidence="6 15" id="KW-0378">Hydrolase</keyword>
<dbReference type="SMART" id="SM00236">
    <property type="entry name" value="fCBD"/>
    <property type="match status" value="1"/>
</dbReference>
<dbReference type="InterPro" id="IPR036881">
    <property type="entry name" value="Glyco_hydro_3_C_sf"/>
</dbReference>
<dbReference type="InterPro" id="IPR000254">
    <property type="entry name" value="CBD"/>
</dbReference>
<evidence type="ECO:0000256" key="9">
    <source>
        <dbReference type="ARBA" id="ARBA00023277"/>
    </source>
</evidence>
<dbReference type="Gene3D" id="3.40.50.1700">
    <property type="entry name" value="Glycoside hydrolase family 3 C-terminal domain"/>
    <property type="match status" value="1"/>
</dbReference>
<dbReference type="InterPro" id="IPR013783">
    <property type="entry name" value="Ig-like_fold"/>
</dbReference>
<dbReference type="Pfam" id="PF01915">
    <property type="entry name" value="Glyco_hydro_3_C"/>
    <property type="match status" value="1"/>
</dbReference>
<dbReference type="InParanoid" id="W4KQY2"/>
<evidence type="ECO:0000256" key="2">
    <source>
        <dbReference type="ARBA" id="ARBA00004987"/>
    </source>
</evidence>
<dbReference type="Gene3D" id="2.60.40.10">
    <property type="entry name" value="Immunoglobulins"/>
    <property type="match status" value="1"/>
</dbReference>
<dbReference type="GO" id="GO:0008422">
    <property type="term" value="F:beta-glucosidase activity"/>
    <property type="evidence" value="ECO:0007669"/>
    <property type="project" value="UniProtKB-EC"/>
</dbReference>
<dbReference type="EMBL" id="KI925454">
    <property type="protein sequence ID" value="ETW87471.1"/>
    <property type="molecule type" value="Genomic_DNA"/>
</dbReference>
<dbReference type="FunFam" id="3.20.20.300:FF:000002">
    <property type="entry name" value="Probable beta-glucosidase"/>
    <property type="match status" value="1"/>
</dbReference>
<keyword evidence="10" id="KW-0326">Glycosidase</keyword>
<evidence type="ECO:0000256" key="7">
    <source>
        <dbReference type="ARBA" id="ARBA00023001"/>
    </source>
</evidence>
<evidence type="ECO:0000256" key="13">
    <source>
        <dbReference type="SAM" id="SignalP"/>
    </source>
</evidence>
<dbReference type="PANTHER" id="PTHR42715:SF2">
    <property type="entry name" value="BETA-GLUCOSIDASE F-RELATED"/>
    <property type="match status" value="1"/>
</dbReference>
<dbReference type="SUPFAM" id="SSF57180">
    <property type="entry name" value="Cellulose-binding domain"/>
    <property type="match status" value="1"/>
</dbReference>
<dbReference type="GeneID" id="20668603"/>
<feature type="region of interest" description="Disordered" evidence="12">
    <location>
        <begin position="58"/>
        <end position="95"/>
    </location>
</feature>
<dbReference type="Proteomes" id="UP000030671">
    <property type="component" value="Unassembled WGS sequence"/>
</dbReference>
<dbReference type="GO" id="GO:0005576">
    <property type="term" value="C:extracellular region"/>
    <property type="evidence" value="ECO:0007669"/>
    <property type="project" value="InterPro"/>
</dbReference>
<keyword evidence="16" id="KW-1185">Reference proteome</keyword>
<keyword evidence="5 13" id="KW-0732">Signal</keyword>
<evidence type="ECO:0000256" key="6">
    <source>
        <dbReference type="ARBA" id="ARBA00022801"/>
    </source>
</evidence>
<evidence type="ECO:0000256" key="8">
    <source>
        <dbReference type="ARBA" id="ARBA00023180"/>
    </source>
</evidence>
<feature type="compositionally biased region" description="Low complexity" evidence="12">
    <location>
        <begin position="58"/>
        <end position="90"/>
    </location>
</feature>
<dbReference type="GO" id="GO:0030245">
    <property type="term" value="P:cellulose catabolic process"/>
    <property type="evidence" value="ECO:0007669"/>
    <property type="project" value="UniProtKB-KW"/>
</dbReference>
<evidence type="ECO:0000313" key="15">
    <source>
        <dbReference type="EMBL" id="ETW87471.1"/>
    </source>
</evidence>
<dbReference type="InterPro" id="IPR017853">
    <property type="entry name" value="GH"/>
</dbReference>
<dbReference type="SMART" id="SM01217">
    <property type="entry name" value="Fn3_like"/>
    <property type="match status" value="1"/>
</dbReference>
<evidence type="ECO:0000313" key="16">
    <source>
        <dbReference type="Proteomes" id="UP000030671"/>
    </source>
</evidence>
<name>W4KQY2_HETIT</name>
<dbReference type="InterPro" id="IPR001764">
    <property type="entry name" value="Glyco_hydro_3_N"/>
</dbReference>
<feature type="chain" id="PRO_5004844569" description="beta-glucosidase" evidence="13">
    <location>
        <begin position="20"/>
        <end position="813"/>
    </location>
</feature>
<dbReference type="InterPro" id="IPR050288">
    <property type="entry name" value="Cellulose_deg_GH3"/>
</dbReference>
<evidence type="ECO:0000256" key="3">
    <source>
        <dbReference type="ARBA" id="ARBA00005336"/>
    </source>
</evidence>
<protein>
    <recommendedName>
        <fullName evidence="4">beta-glucosidase</fullName>
        <ecNumber evidence="4">3.2.1.21</ecNumber>
    </recommendedName>
</protein>
<proteinExistence type="inferred from homology"/>
<dbReference type="PROSITE" id="PS51164">
    <property type="entry name" value="CBM1_2"/>
    <property type="match status" value="1"/>
</dbReference>
<dbReference type="eggNOG" id="ENOG502QR4D">
    <property type="taxonomic scope" value="Eukaryota"/>
</dbReference>
<evidence type="ECO:0000256" key="4">
    <source>
        <dbReference type="ARBA" id="ARBA00012744"/>
    </source>
</evidence>
<dbReference type="GO" id="GO:0030248">
    <property type="term" value="F:cellulose binding"/>
    <property type="evidence" value="ECO:0007669"/>
    <property type="project" value="InterPro"/>
</dbReference>
<dbReference type="FunFam" id="3.40.50.1700:FF:000003">
    <property type="entry name" value="Probable beta-glucosidase"/>
    <property type="match status" value="1"/>
</dbReference>
<accession>W4KQY2</accession>
<dbReference type="PROSITE" id="PS00562">
    <property type="entry name" value="CBM1_1"/>
    <property type="match status" value="1"/>
</dbReference>
<dbReference type="InterPro" id="IPR026891">
    <property type="entry name" value="Fn3-like"/>
</dbReference>
<dbReference type="EC" id="3.2.1.21" evidence="4"/>
<dbReference type="InterPro" id="IPR035971">
    <property type="entry name" value="CBD_sf"/>
</dbReference>
<evidence type="ECO:0000256" key="5">
    <source>
        <dbReference type="ARBA" id="ARBA00022729"/>
    </source>
</evidence>
<keyword evidence="9" id="KW-0119">Carbohydrate metabolism</keyword>
<dbReference type="AlphaFoldDB" id="W4KQY2"/>
<dbReference type="SUPFAM" id="SSF52279">
    <property type="entry name" value="Beta-D-glucan exohydrolase, C-terminal domain"/>
    <property type="match status" value="1"/>
</dbReference>